<evidence type="ECO:0000313" key="10">
    <source>
        <dbReference type="Proteomes" id="UP000462449"/>
    </source>
</evidence>
<evidence type="ECO:0000256" key="2">
    <source>
        <dbReference type="ARBA" id="ARBA00022691"/>
    </source>
</evidence>
<keyword evidence="3" id="KW-0479">Metal-binding</keyword>
<keyword evidence="5" id="KW-0411">Iron-sulfur</keyword>
<sequence length="615" mass="72270">MNNLNFTMYSLPPIWSNLPIAGLSCISSFLNSHEIKTRIEYLNLYFEKEISCFKQGQPENEILFFFTLMLERMELAEKFKIERIKIFVESSYPRFFLTEKTYSDELYYETEQNILSIIDKSIDRIELESPILIGFTSKFNQWIPATLVAKMLKIRNPKIKTVIGGWTNKKAAIDFLAANENFDYAIWGEGEISILELINSLKEDFRDHKLSLIPRLIYREDGQIKTSSTNDSIVDLNFKTQLDFDDYFKTLKDLKYTPQNILLPVESSRGCHWNKCEFCYLNQGYKYRRKSNEQVIFEIKRTIEKYRVNGDVFSFSFMDNDIIGKDLNKFDDFLFQLGDIKKANPDFEIRLAEVVTSGLNSDSIRKMSESGFKSVQIGLEAISPKLLKKINKEQTFSENLFFLTEAVKNNITVNGANIIYNTLDESEEDLLESIENIYFLRFLTKKVEFSIIPLGVANHSRYLKRIQNSNQEGEWNNSSLAYLSNEKFTKSIDRFSLFDYTTNLSRSPLWNIFERNLDFYSQNNIRYNVKYNQQKDGFTYREYFGRRKVKDIVFEDSRYINLFKLLSTRTFSIDELLIDFEGDFNELSNILSDLKDEGLVYYSDNYQGITSIIRI</sequence>
<dbReference type="OrthoDB" id="9777636at2"/>
<dbReference type="InterPro" id="IPR023404">
    <property type="entry name" value="rSAM_horseshoe"/>
</dbReference>
<evidence type="ECO:0000256" key="1">
    <source>
        <dbReference type="ARBA" id="ARBA00001966"/>
    </source>
</evidence>
<dbReference type="GO" id="GO:0003824">
    <property type="term" value="F:catalytic activity"/>
    <property type="evidence" value="ECO:0007669"/>
    <property type="project" value="InterPro"/>
</dbReference>
<dbReference type="CDD" id="cd01335">
    <property type="entry name" value="Radical_SAM"/>
    <property type="match status" value="1"/>
</dbReference>
<keyword evidence="4" id="KW-0408">Iron</keyword>
<dbReference type="InterPro" id="IPR006638">
    <property type="entry name" value="Elp3/MiaA/NifB-like_rSAM"/>
</dbReference>
<evidence type="ECO:0000256" key="3">
    <source>
        <dbReference type="ARBA" id="ARBA00022723"/>
    </source>
</evidence>
<dbReference type="SUPFAM" id="SSF102114">
    <property type="entry name" value="Radical SAM enzymes"/>
    <property type="match status" value="1"/>
</dbReference>
<keyword evidence="9" id="KW-1185">Reference proteome</keyword>
<name>A0A7M4D0Z2_9BACT</name>
<dbReference type="RefSeq" id="WP_156194303.1">
    <property type="nucleotide sequence ID" value="NZ_QTZN02000001.1"/>
</dbReference>
<dbReference type="Gene3D" id="3.80.30.20">
    <property type="entry name" value="tm_1862 like domain"/>
    <property type="match status" value="1"/>
</dbReference>
<dbReference type="AlphaFoldDB" id="A0A7M4D0Z2"/>
<dbReference type="Pfam" id="PF04055">
    <property type="entry name" value="Radical_SAM"/>
    <property type="match status" value="1"/>
</dbReference>
<reference evidence="7 10" key="2">
    <citation type="submission" date="2019-12" db="EMBL/GenBank/DDBJ databases">
        <title>Draft genome sequence of Labilibaculum sp. strain 44 isolated from deep waters of Black Sea.</title>
        <authorList>
            <person name="Yadav S."/>
            <person name="Villanueva L."/>
        </authorList>
    </citation>
    <scope>NUCLEOTIDE SEQUENCE [LARGE SCALE GENOMIC DNA]</scope>
    <source>
        <strain evidence="7 10">44</strain>
    </source>
</reference>
<gene>
    <name evidence="8" type="ORF">DWB62_000620</name>
    <name evidence="7" type="ORF">GNY23_00620</name>
</gene>
<evidence type="ECO:0000259" key="6">
    <source>
        <dbReference type="PROSITE" id="PS51918"/>
    </source>
</evidence>
<dbReference type="SMART" id="SM00729">
    <property type="entry name" value="Elp3"/>
    <property type="match status" value="1"/>
</dbReference>
<dbReference type="Proteomes" id="UP000462449">
    <property type="component" value="Unassembled WGS sequence"/>
</dbReference>
<evidence type="ECO:0000313" key="7">
    <source>
        <dbReference type="EMBL" id="MUP36321.1"/>
    </source>
</evidence>
<dbReference type="EMBL" id="WOTW01000001">
    <property type="protein sequence ID" value="MUP36321.1"/>
    <property type="molecule type" value="Genomic_DNA"/>
</dbReference>
<protein>
    <submittedName>
        <fullName evidence="7">Radical SAM protein</fullName>
    </submittedName>
</protein>
<proteinExistence type="predicted"/>
<evidence type="ECO:0000256" key="5">
    <source>
        <dbReference type="ARBA" id="ARBA00023014"/>
    </source>
</evidence>
<keyword evidence="2" id="KW-0949">S-adenosyl-L-methionine</keyword>
<dbReference type="GO" id="GO:0051536">
    <property type="term" value="F:iron-sulfur cluster binding"/>
    <property type="evidence" value="ECO:0007669"/>
    <property type="project" value="UniProtKB-KW"/>
</dbReference>
<dbReference type="PANTHER" id="PTHR43409">
    <property type="entry name" value="ANAEROBIC MAGNESIUM-PROTOPORPHYRIN IX MONOMETHYL ESTER CYCLASE-RELATED"/>
    <property type="match status" value="1"/>
</dbReference>
<organism evidence="7 10">
    <name type="scientific">Labilibaculum euxinus</name>
    <dbReference type="NCBI Taxonomy" id="2686357"/>
    <lineage>
        <taxon>Bacteria</taxon>
        <taxon>Pseudomonadati</taxon>
        <taxon>Bacteroidota</taxon>
        <taxon>Bacteroidia</taxon>
        <taxon>Marinilabiliales</taxon>
        <taxon>Marinifilaceae</taxon>
        <taxon>Labilibaculum</taxon>
    </lineage>
</organism>
<dbReference type="SFLD" id="SFLDG01082">
    <property type="entry name" value="B12-binding_domain_containing"/>
    <property type="match status" value="1"/>
</dbReference>
<accession>A0A7M4D0Z2</accession>
<dbReference type="PROSITE" id="PS51918">
    <property type="entry name" value="RADICAL_SAM"/>
    <property type="match status" value="1"/>
</dbReference>
<dbReference type="InterPro" id="IPR007197">
    <property type="entry name" value="rSAM"/>
</dbReference>
<dbReference type="EMBL" id="QTZN02000001">
    <property type="protein sequence ID" value="MVB05526.1"/>
    <property type="molecule type" value="Genomic_DNA"/>
</dbReference>
<feature type="domain" description="Radical SAM core" evidence="6">
    <location>
        <begin position="257"/>
        <end position="474"/>
    </location>
</feature>
<dbReference type="Gene3D" id="3.40.50.280">
    <property type="entry name" value="Cobalamin-binding domain"/>
    <property type="match status" value="1"/>
</dbReference>
<evidence type="ECO:0000256" key="4">
    <source>
        <dbReference type="ARBA" id="ARBA00023004"/>
    </source>
</evidence>
<dbReference type="Proteomes" id="UP000285951">
    <property type="component" value="Unassembled WGS sequence"/>
</dbReference>
<evidence type="ECO:0000313" key="9">
    <source>
        <dbReference type="Proteomes" id="UP000285951"/>
    </source>
</evidence>
<dbReference type="InterPro" id="IPR058240">
    <property type="entry name" value="rSAM_sf"/>
</dbReference>
<dbReference type="SFLD" id="SFLDS00029">
    <property type="entry name" value="Radical_SAM"/>
    <property type="match status" value="1"/>
</dbReference>
<dbReference type="GO" id="GO:0046872">
    <property type="term" value="F:metal ion binding"/>
    <property type="evidence" value="ECO:0007669"/>
    <property type="project" value="UniProtKB-KW"/>
</dbReference>
<dbReference type="InterPro" id="IPR051198">
    <property type="entry name" value="BchE-like"/>
</dbReference>
<reference evidence="8 9" key="1">
    <citation type="submission" date="2019-11" db="EMBL/GenBank/DDBJ databases">
        <title>Draft genome sequence of Labilibaculum sp. strain SYP isolated from Black Sea.</title>
        <authorList>
            <person name="Yadav S."/>
            <person name="Villanueva L."/>
        </authorList>
    </citation>
    <scope>NUCLEOTIDE SEQUENCE [LARGE SCALE GENOMIC DNA]</scope>
    <source>
        <strain evidence="8 9">44</strain>
    </source>
</reference>
<evidence type="ECO:0000313" key="8">
    <source>
        <dbReference type="EMBL" id="MVB05526.1"/>
    </source>
</evidence>
<comment type="cofactor">
    <cofactor evidence="1">
        <name>[4Fe-4S] cluster</name>
        <dbReference type="ChEBI" id="CHEBI:49883"/>
    </cofactor>
</comment>
<comment type="caution">
    <text evidence="7">The sequence shown here is derived from an EMBL/GenBank/DDBJ whole genome shotgun (WGS) entry which is preliminary data.</text>
</comment>